<dbReference type="Proteomes" id="UP001162992">
    <property type="component" value="Chromosome 13"/>
</dbReference>
<sequence length="225" mass="24560">MSASACVIEHVVLFKVKPETPSDKVQALLDGIYGLRELDGVLDLTLAPVLNLWPAHISWAAGFTHVLDGRYKDKASLDAYTISSAHVSVVENYVKPIIYGLLALDWEAKPSPPVNEGLGVIRTALLKLKEGVTAEDIETLLMTFNSYPNIFPCVGQVSAGPNFSPARAQGYNYGYVAQFKSVKELEELTANSDHVALMETKVNPHVESFILVDSFKESQAALARI</sequence>
<reference evidence="2" key="1">
    <citation type="journal article" date="2024" name="Proc. Natl. Acad. Sci. U.S.A.">
        <title>Extraordinary preservation of gene collinearity over three hundred million years revealed in homosporous lycophytes.</title>
        <authorList>
            <person name="Li C."/>
            <person name="Wickell D."/>
            <person name="Kuo L.Y."/>
            <person name="Chen X."/>
            <person name="Nie B."/>
            <person name="Liao X."/>
            <person name="Peng D."/>
            <person name="Ji J."/>
            <person name="Jenkins J."/>
            <person name="Williams M."/>
            <person name="Shu S."/>
            <person name="Plott C."/>
            <person name="Barry K."/>
            <person name="Rajasekar S."/>
            <person name="Grimwood J."/>
            <person name="Han X."/>
            <person name="Sun S."/>
            <person name="Hou Z."/>
            <person name="He W."/>
            <person name="Dai G."/>
            <person name="Sun C."/>
            <person name="Schmutz J."/>
            <person name="Leebens-Mack J.H."/>
            <person name="Li F.W."/>
            <person name="Wang L."/>
        </authorList>
    </citation>
    <scope>NUCLEOTIDE SEQUENCE [LARGE SCALE GENOMIC DNA]</scope>
    <source>
        <strain evidence="2">cv. PW_Plant_1</strain>
    </source>
</reference>
<dbReference type="EMBL" id="CM055104">
    <property type="protein sequence ID" value="KAJ7533476.1"/>
    <property type="molecule type" value="Genomic_DNA"/>
</dbReference>
<protein>
    <submittedName>
        <fullName evidence="1">Uncharacterized protein</fullName>
    </submittedName>
</protein>
<comment type="caution">
    <text evidence="1">The sequence shown here is derived from an EMBL/GenBank/DDBJ whole genome shotgun (WGS) entry which is preliminary data.</text>
</comment>
<evidence type="ECO:0000313" key="2">
    <source>
        <dbReference type="Proteomes" id="UP001162992"/>
    </source>
</evidence>
<accession>A0ACC2BUQ2</accession>
<evidence type="ECO:0000313" key="1">
    <source>
        <dbReference type="EMBL" id="KAJ7533476.1"/>
    </source>
</evidence>
<keyword evidence="2" id="KW-1185">Reference proteome</keyword>
<organism evidence="1 2">
    <name type="scientific">Diphasiastrum complanatum</name>
    <name type="common">Issler's clubmoss</name>
    <name type="synonym">Lycopodium complanatum</name>
    <dbReference type="NCBI Taxonomy" id="34168"/>
    <lineage>
        <taxon>Eukaryota</taxon>
        <taxon>Viridiplantae</taxon>
        <taxon>Streptophyta</taxon>
        <taxon>Embryophyta</taxon>
        <taxon>Tracheophyta</taxon>
        <taxon>Lycopodiopsida</taxon>
        <taxon>Lycopodiales</taxon>
        <taxon>Lycopodiaceae</taxon>
        <taxon>Lycopodioideae</taxon>
        <taxon>Diphasiastrum</taxon>
    </lineage>
</organism>
<proteinExistence type="predicted"/>
<name>A0ACC2BUQ2_DIPCM</name>
<gene>
    <name evidence="1" type="ORF">O6H91_13G050800</name>
</gene>